<organism evidence="2 3">
    <name type="scientific">Cohnella silvisoli</name>
    <dbReference type="NCBI Taxonomy" id="2873699"/>
    <lineage>
        <taxon>Bacteria</taxon>
        <taxon>Bacillati</taxon>
        <taxon>Bacillota</taxon>
        <taxon>Bacilli</taxon>
        <taxon>Bacillales</taxon>
        <taxon>Paenibacillaceae</taxon>
        <taxon>Cohnella</taxon>
    </lineage>
</organism>
<name>A0ABV1KLH6_9BACL</name>
<dbReference type="Pfam" id="PF05685">
    <property type="entry name" value="Uma2"/>
    <property type="match status" value="1"/>
</dbReference>
<dbReference type="InterPro" id="IPR011335">
    <property type="entry name" value="Restrct_endonuc-II-like"/>
</dbReference>
<dbReference type="RefSeq" id="WP_232182849.1">
    <property type="nucleotide sequence ID" value="NZ_JAIOAP010000001.1"/>
</dbReference>
<keyword evidence="3" id="KW-1185">Reference proteome</keyword>
<dbReference type="Proteomes" id="UP001493487">
    <property type="component" value="Unassembled WGS sequence"/>
</dbReference>
<gene>
    <name evidence="2" type="ORF">QJS35_01010</name>
</gene>
<evidence type="ECO:0000259" key="1">
    <source>
        <dbReference type="Pfam" id="PF05685"/>
    </source>
</evidence>
<dbReference type="Gene3D" id="3.90.1570.10">
    <property type="entry name" value="tt1808, chain A"/>
    <property type="match status" value="1"/>
</dbReference>
<dbReference type="PANTHER" id="PTHR34107:SF4">
    <property type="entry name" value="SLL1222 PROTEIN"/>
    <property type="match status" value="1"/>
</dbReference>
<evidence type="ECO:0000313" key="2">
    <source>
        <dbReference type="EMBL" id="MEQ4480965.1"/>
    </source>
</evidence>
<protein>
    <submittedName>
        <fullName evidence="2">Uma2 family endonuclease</fullName>
    </submittedName>
</protein>
<keyword evidence="2" id="KW-0540">Nuclease</keyword>
<dbReference type="GO" id="GO:0004519">
    <property type="term" value="F:endonuclease activity"/>
    <property type="evidence" value="ECO:0007669"/>
    <property type="project" value="UniProtKB-KW"/>
</dbReference>
<comment type="caution">
    <text evidence="2">The sequence shown here is derived from an EMBL/GenBank/DDBJ whole genome shotgun (WGS) entry which is preliminary data.</text>
</comment>
<dbReference type="SUPFAM" id="SSF52980">
    <property type="entry name" value="Restriction endonuclease-like"/>
    <property type="match status" value="1"/>
</dbReference>
<dbReference type="InterPro" id="IPR012296">
    <property type="entry name" value="Nuclease_put_TT1808"/>
</dbReference>
<evidence type="ECO:0000313" key="3">
    <source>
        <dbReference type="Proteomes" id="UP001493487"/>
    </source>
</evidence>
<keyword evidence="2" id="KW-0255">Endonuclease</keyword>
<dbReference type="CDD" id="cd06260">
    <property type="entry name" value="DUF820-like"/>
    <property type="match status" value="1"/>
</dbReference>
<feature type="domain" description="Putative restriction endonuclease" evidence="1">
    <location>
        <begin position="22"/>
        <end position="176"/>
    </location>
</feature>
<accession>A0ABV1KLH6</accession>
<proteinExistence type="predicted"/>
<dbReference type="PANTHER" id="PTHR34107">
    <property type="entry name" value="SLL0198 PROTEIN-RELATED"/>
    <property type="match status" value="1"/>
</dbReference>
<keyword evidence="2" id="KW-0378">Hydrolase</keyword>
<dbReference type="EMBL" id="JASKHM010000001">
    <property type="protein sequence ID" value="MEQ4480965.1"/>
    <property type="molecule type" value="Genomic_DNA"/>
</dbReference>
<reference evidence="2 3" key="1">
    <citation type="journal article" date="2023" name="Genome Announc.">
        <title>Pan-Genome Analyses of the Genus Cohnella and Proposal of the Novel Species Cohnella silvisoli sp. nov., Isolated from Forest Soil.</title>
        <authorList>
            <person name="Wang C."/>
            <person name="Mao L."/>
            <person name="Bao G."/>
            <person name="Zhu H."/>
        </authorList>
    </citation>
    <scope>NUCLEOTIDE SEQUENCE [LARGE SCALE GENOMIC DNA]</scope>
    <source>
        <strain evidence="2 3">NL03-T5-1</strain>
    </source>
</reference>
<sequence length="191" mass="21729">MSESKKSKSDQVIKESQGVYDRPERFEIIGGIRYDFLTSPTVTHQEILGNFHIAFRSACSQEGKSYLAPLDVHFDEENIVQPDVIYINRDNLGIIRDGFVFGVPDLVVEILSKSTGRRDKTIKKALYERFGVKEYWLTDPVYRIVEQFVLTDGAYILAATLTEQDQLASLTVPCLKIDLGNIFPETDEDED</sequence>
<dbReference type="InterPro" id="IPR008538">
    <property type="entry name" value="Uma2"/>
</dbReference>